<evidence type="ECO:0000313" key="9">
    <source>
        <dbReference type="Proteomes" id="UP000295217"/>
    </source>
</evidence>
<reference evidence="8 9" key="1">
    <citation type="submission" date="2019-02" db="EMBL/GenBank/DDBJ databases">
        <title>Draft genome sequences of novel Actinobacteria.</title>
        <authorList>
            <person name="Sahin N."/>
            <person name="Ay H."/>
            <person name="Saygin H."/>
        </authorList>
    </citation>
    <scope>NUCLEOTIDE SEQUENCE [LARGE SCALE GENOMIC DNA]</scope>
    <source>
        <strain evidence="8 9">8K307</strain>
    </source>
</reference>
<gene>
    <name evidence="8" type="ORF">E1262_25200</name>
</gene>
<organism evidence="8 9">
    <name type="scientific">Jiangella aurantiaca</name>
    <dbReference type="NCBI Taxonomy" id="2530373"/>
    <lineage>
        <taxon>Bacteria</taxon>
        <taxon>Bacillati</taxon>
        <taxon>Actinomycetota</taxon>
        <taxon>Actinomycetes</taxon>
        <taxon>Jiangellales</taxon>
        <taxon>Jiangellaceae</taxon>
        <taxon>Jiangella</taxon>
    </lineage>
</organism>
<dbReference type="PROSITE" id="PS51012">
    <property type="entry name" value="ABC_TM2"/>
    <property type="match status" value="1"/>
</dbReference>
<feature type="transmembrane region" description="Helical" evidence="6">
    <location>
        <begin position="148"/>
        <end position="169"/>
    </location>
</feature>
<dbReference type="PANTHER" id="PTHR43229">
    <property type="entry name" value="NODULATION PROTEIN J"/>
    <property type="match status" value="1"/>
</dbReference>
<proteinExistence type="inferred from homology"/>
<feature type="transmembrane region" description="Helical" evidence="6">
    <location>
        <begin position="68"/>
        <end position="92"/>
    </location>
</feature>
<sequence>MTIELLTGGPRPPRAGAVATTAAYARRGLLKLRRVPEQLVDVTIGPILLLVMFTYVFGGAISGTTGDYLQFLLPGILVMGVLLTAVQAGVTLQADRSAGVVDRFRSLPGWRAAPLVGAVLADSVRYAATAAIIVVTGLLLGFDADGGVVGVLAAALLVVGFAFALSWLFTTLGLAVRSASAVQGIGMMAIFLLVFVSNVFVDPATLPGAVAAFVDVNPISHLVDAVRALLYGEPAGAEVGLALAEAAAVTAVFAPLTARLYRRS</sequence>
<feature type="transmembrane region" description="Helical" evidence="6">
    <location>
        <begin position="113"/>
        <end position="142"/>
    </location>
</feature>
<dbReference type="InterPro" id="IPR051784">
    <property type="entry name" value="Nod_factor_ABC_transporter"/>
</dbReference>
<keyword evidence="4 6" id="KW-0472">Membrane</keyword>
<dbReference type="PANTHER" id="PTHR43229:SF2">
    <property type="entry name" value="NODULATION PROTEIN J"/>
    <property type="match status" value="1"/>
</dbReference>
<comment type="similarity">
    <text evidence="6">Belongs to the ABC-2 integral membrane protein family.</text>
</comment>
<dbReference type="Pfam" id="PF01061">
    <property type="entry name" value="ABC2_membrane"/>
    <property type="match status" value="1"/>
</dbReference>
<comment type="caution">
    <text evidence="6">Lacks conserved residue(s) required for the propagation of feature annotation.</text>
</comment>
<dbReference type="PIRSF" id="PIRSF006648">
    <property type="entry name" value="DrrB"/>
    <property type="match status" value="1"/>
</dbReference>
<dbReference type="RefSeq" id="WP_132106830.1">
    <property type="nucleotide sequence ID" value="NZ_SMLB01000051.1"/>
</dbReference>
<evidence type="ECO:0000256" key="1">
    <source>
        <dbReference type="ARBA" id="ARBA00004141"/>
    </source>
</evidence>
<keyword evidence="3 6" id="KW-1133">Transmembrane helix</keyword>
<keyword evidence="6" id="KW-0813">Transport</keyword>
<comment type="subcellular location">
    <subcellularLocation>
        <location evidence="6">Cell membrane</location>
        <topology evidence="6">Multi-pass membrane protein</topology>
    </subcellularLocation>
    <subcellularLocation>
        <location evidence="1">Membrane</location>
        <topology evidence="1">Multi-pass membrane protein</topology>
    </subcellularLocation>
</comment>
<feature type="domain" description="ABC transmembrane type-2" evidence="7">
    <location>
        <begin position="37"/>
        <end position="264"/>
    </location>
</feature>
<evidence type="ECO:0000256" key="5">
    <source>
        <dbReference type="ARBA" id="ARBA00023251"/>
    </source>
</evidence>
<dbReference type="InterPro" id="IPR047817">
    <property type="entry name" value="ABC2_TM_bact-type"/>
</dbReference>
<evidence type="ECO:0000256" key="3">
    <source>
        <dbReference type="ARBA" id="ARBA00022989"/>
    </source>
</evidence>
<accession>A0A4R5A3A9</accession>
<dbReference type="InterPro" id="IPR013525">
    <property type="entry name" value="ABC2_TM"/>
</dbReference>
<dbReference type="AlphaFoldDB" id="A0A4R5A3A9"/>
<dbReference type="OrthoDB" id="5184130at2"/>
<keyword evidence="9" id="KW-1185">Reference proteome</keyword>
<evidence type="ECO:0000313" key="8">
    <source>
        <dbReference type="EMBL" id="TDD65480.1"/>
    </source>
</evidence>
<dbReference type="Proteomes" id="UP000295217">
    <property type="component" value="Unassembled WGS sequence"/>
</dbReference>
<protein>
    <recommendedName>
        <fullName evidence="6">Transport permease protein</fullName>
    </recommendedName>
</protein>
<dbReference type="EMBL" id="SMLB01000051">
    <property type="protein sequence ID" value="TDD65480.1"/>
    <property type="molecule type" value="Genomic_DNA"/>
</dbReference>
<feature type="transmembrane region" description="Helical" evidence="6">
    <location>
        <begin position="39"/>
        <end position="62"/>
    </location>
</feature>
<evidence type="ECO:0000256" key="2">
    <source>
        <dbReference type="ARBA" id="ARBA00022692"/>
    </source>
</evidence>
<dbReference type="GO" id="GO:0046677">
    <property type="term" value="P:response to antibiotic"/>
    <property type="evidence" value="ECO:0007669"/>
    <property type="project" value="UniProtKB-KW"/>
</dbReference>
<keyword evidence="5" id="KW-0046">Antibiotic resistance</keyword>
<comment type="caution">
    <text evidence="8">The sequence shown here is derived from an EMBL/GenBank/DDBJ whole genome shotgun (WGS) entry which is preliminary data.</text>
</comment>
<keyword evidence="6" id="KW-1003">Cell membrane</keyword>
<dbReference type="GO" id="GO:0140359">
    <property type="term" value="F:ABC-type transporter activity"/>
    <property type="evidence" value="ECO:0007669"/>
    <property type="project" value="InterPro"/>
</dbReference>
<dbReference type="InterPro" id="IPR000412">
    <property type="entry name" value="ABC_2_transport"/>
</dbReference>
<feature type="transmembrane region" description="Helical" evidence="6">
    <location>
        <begin position="181"/>
        <end position="201"/>
    </location>
</feature>
<evidence type="ECO:0000259" key="7">
    <source>
        <dbReference type="PROSITE" id="PS51012"/>
    </source>
</evidence>
<dbReference type="GO" id="GO:0043190">
    <property type="term" value="C:ATP-binding cassette (ABC) transporter complex"/>
    <property type="evidence" value="ECO:0007669"/>
    <property type="project" value="InterPro"/>
</dbReference>
<evidence type="ECO:0000256" key="4">
    <source>
        <dbReference type="ARBA" id="ARBA00023136"/>
    </source>
</evidence>
<keyword evidence="2 6" id="KW-0812">Transmembrane</keyword>
<name>A0A4R5A3A9_9ACTN</name>
<evidence type="ECO:0000256" key="6">
    <source>
        <dbReference type="RuleBase" id="RU361157"/>
    </source>
</evidence>